<dbReference type="EMBL" id="LT629740">
    <property type="protein sequence ID" value="SDT43353.1"/>
    <property type="molecule type" value="Genomic_DNA"/>
</dbReference>
<sequence length="259" mass="30289">MGNAKCDLMDFSFLLLVRIDSRERQENLAAVITYLLTNFNTQIHLIECDSISRINFQIPSEISYDFIKDDNKILHTTRYRNHLIKNCKTTNFFIYDVDVVISKEQIKEAATLIRENKNSLVYPYDGKFFNVSGIFRNLFIKTYAIQILESNVECLTLLFPNSIGAVFGASKSFYIICGLENEHLYGWGPDDKERFQRVAKLEYQIFRTKGLLFHLDHPRGINSHFPPGVVANKNYQEYLRIVTSSRDQLINYINTWNWL</sequence>
<gene>
    <name evidence="1" type="ORF">SAMN05216490_3464</name>
</gene>
<dbReference type="AlphaFoldDB" id="A0A1H2ABR1"/>
<protein>
    <submittedName>
        <fullName evidence="1">Uncharacterized protein</fullName>
    </submittedName>
</protein>
<evidence type="ECO:0000313" key="2">
    <source>
        <dbReference type="Proteomes" id="UP000199679"/>
    </source>
</evidence>
<dbReference type="SUPFAM" id="SSF53448">
    <property type="entry name" value="Nucleotide-diphospho-sugar transferases"/>
    <property type="match status" value="1"/>
</dbReference>
<evidence type="ECO:0000313" key="1">
    <source>
        <dbReference type="EMBL" id="SDT43353.1"/>
    </source>
</evidence>
<dbReference type="RefSeq" id="WP_091375663.1">
    <property type="nucleotide sequence ID" value="NZ_LT629740.1"/>
</dbReference>
<dbReference type="Proteomes" id="UP000199679">
    <property type="component" value="Chromosome I"/>
</dbReference>
<reference evidence="1 2" key="1">
    <citation type="submission" date="2016-10" db="EMBL/GenBank/DDBJ databases">
        <authorList>
            <person name="de Groot N.N."/>
        </authorList>
    </citation>
    <scope>NUCLEOTIDE SEQUENCE [LARGE SCALE GENOMIC DNA]</scope>
    <source>
        <strain evidence="1 2">MP1X4</strain>
    </source>
</reference>
<name>A0A1H2ABR1_MUCMA</name>
<proteinExistence type="predicted"/>
<keyword evidence="2" id="KW-1185">Reference proteome</keyword>
<dbReference type="STRING" id="652787.SAMN05216490_3464"/>
<dbReference type="InterPro" id="IPR029044">
    <property type="entry name" value="Nucleotide-diphossugar_trans"/>
</dbReference>
<accession>A0A1H2ABR1</accession>
<dbReference type="OrthoDB" id="7295299at2"/>
<organism evidence="1 2">
    <name type="scientific">Mucilaginibacter mallensis</name>
    <dbReference type="NCBI Taxonomy" id="652787"/>
    <lineage>
        <taxon>Bacteria</taxon>
        <taxon>Pseudomonadati</taxon>
        <taxon>Bacteroidota</taxon>
        <taxon>Sphingobacteriia</taxon>
        <taxon>Sphingobacteriales</taxon>
        <taxon>Sphingobacteriaceae</taxon>
        <taxon>Mucilaginibacter</taxon>
    </lineage>
</organism>
<dbReference type="Gene3D" id="3.90.550.10">
    <property type="entry name" value="Spore Coat Polysaccharide Biosynthesis Protein SpsA, Chain A"/>
    <property type="match status" value="1"/>
</dbReference>